<keyword evidence="2" id="KW-1185">Reference proteome</keyword>
<dbReference type="RefSeq" id="WP_017054819.1">
    <property type="nucleotide sequence ID" value="NZ_JBGONX010000046.1"/>
</dbReference>
<gene>
    <name evidence="1" type="ORF">ACED24_20220</name>
</gene>
<dbReference type="EMBL" id="JBGOOJ010000040">
    <property type="protein sequence ID" value="MEZ8092389.1"/>
    <property type="molecule type" value="Genomic_DNA"/>
</dbReference>
<proteinExistence type="predicted"/>
<evidence type="ECO:0000313" key="2">
    <source>
        <dbReference type="Proteomes" id="UP001569177"/>
    </source>
</evidence>
<sequence length="189" mass="21240">MEIILIFLALLVACLTLFIQRQHNRKELLPIIHTYFSAASKDNQVTREFKLINDGNGAAILKRVQLHLASGEEIEITNFNDFSKVIQLKNPHSKDIATSLPFALSANSSEVIYSYCLSESVDDQLDSCTVTVTAESIYGDTVVAHETGFDVISNKRDAFFEIWFSKIADTSIMLWEKATNKAFKADSQR</sequence>
<name>A0ABV4LKJ8_9VIBR</name>
<protein>
    <submittedName>
        <fullName evidence="1">Uncharacterized protein</fullName>
    </submittedName>
</protein>
<organism evidence="1 2">
    <name type="scientific">Vibrio kanaloae</name>
    <dbReference type="NCBI Taxonomy" id="170673"/>
    <lineage>
        <taxon>Bacteria</taxon>
        <taxon>Pseudomonadati</taxon>
        <taxon>Pseudomonadota</taxon>
        <taxon>Gammaproteobacteria</taxon>
        <taxon>Vibrionales</taxon>
        <taxon>Vibrionaceae</taxon>
        <taxon>Vibrio</taxon>
    </lineage>
</organism>
<dbReference type="Proteomes" id="UP001569177">
    <property type="component" value="Unassembled WGS sequence"/>
</dbReference>
<accession>A0ABV4LKJ8</accession>
<evidence type="ECO:0000313" key="1">
    <source>
        <dbReference type="EMBL" id="MEZ8092389.1"/>
    </source>
</evidence>
<reference evidence="1 2" key="1">
    <citation type="submission" date="2024-06" db="EMBL/GenBank/DDBJ databases">
        <authorList>
            <person name="Steensen K."/>
            <person name="Seneca J."/>
            <person name="Bartlau N."/>
            <person name="Yu A.X."/>
            <person name="Polz M.F."/>
        </authorList>
    </citation>
    <scope>NUCLEOTIDE SEQUENCE [LARGE SCALE GENOMIC DNA]</scope>
    <source>
        <strain evidence="1 2">5S240</strain>
    </source>
</reference>
<comment type="caution">
    <text evidence="1">The sequence shown here is derived from an EMBL/GenBank/DDBJ whole genome shotgun (WGS) entry which is preliminary data.</text>
</comment>